<gene>
    <name evidence="7" type="ORF">PUW23_16675</name>
</gene>
<protein>
    <recommendedName>
        <fullName evidence="4">RNA pseudouridylate synthase</fullName>
    </recommendedName>
    <alternativeName>
        <fullName evidence="5">RNA-uridine isomerase</fullName>
    </alternativeName>
</protein>
<name>A0AAX3MUN5_9BACL</name>
<evidence type="ECO:0000313" key="8">
    <source>
        <dbReference type="Proteomes" id="UP001220962"/>
    </source>
</evidence>
<evidence type="ECO:0000313" key="7">
    <source>
        <dbReference type="EMBL" id="WDH81161.1"/>
    </source>
</evidence>
<organism evidence="7 8">
    <name type="scientific">Paenibacillus urinalis</name>
    <dbReference type="NCBI Taxonomy" id="521520"/>
    <lineage>
        <taxon>Bacteria</taxon>
        <taxon>Bacillati</taxon>
        <taxon>Bacillota</taxon>
        <taxon>Bacilli</taxon>
        <taxon>Bacillales</taxon>
        <taxon>Paenibacillaceae</taxon>
        <taxon>Paenibacillus</taxon>
    </lineage>
</organism>
<evidence type="ECO:0000259" key="6">
    <source>
        <dbReference type="Pfam" id="PF00849"/>
    </source>
</evidence>
<evidence type="ECO:0000256" key="5">
    <source>
        <dbReference type="ARBA" id="ARBA00033164"/>
    </source>
</evidence>
<dbReference type="InterPro" id="IPR020103">
    <property type="entry name" value="PsdUridine_synth_cat_dom_sf"/>
</dbReference>
<dbReference type="Proteomes" id="UP001220962">
    <property type="component" value="Chromosome"/>
</dbReference>
<dbReference type="Gene3D" id="3.30.2350.10">
    <property type="entry name" value="Pseudouridine synthase"/>
    <property type="match status" value="1"/>
</dbReference>
<dbReference type="GO" id="GO:0009982">
    <property type="term" value="F:pseudouridine synthase activity"/>
    <property type="evidence" value="ECO:0007669"/>
    <property type="project" value="InterPro"/>
</dbReference>
<dbReference type="InterPro" id="IPR050188">
    <property type="entry name" value="RluA_PseudoU_synthase"/>
</dbReference>
<dbReference type="CDD" id="cd02869">
    <property type="entry name" value="PseudoU_synth_RluA_like"/>
    <property type="match status" value="1"/>
</dbReference>
<accession>A0AAX3MUN5</accession>
<dbReference type="PANTHER" id="PTHR21600">
    <property type="entry name" value="MITOCHONDRIAL RNA PSEUDOURIDINE SYNTHASE"/>
    <property type="match status" value="1"/>
</dbReference>
<dbReference type="InterPro" id="IPR006145">
    <property type="entry name" value="PsdUridine_synth_RsuA/RluA"/>
</dbReference>
<comment type="catalytic activity">
    <reaction evidence="1">
        <text>a uridine in RNA = a pseudouridine in RNA</text>
        <dbReference type="Rhea" id="RHEA:48348"/>
        <dbReference type="Rhea" id="RHEA-COMP:12068"/>
        <dbReference type="Rhea" id="RHEA-COMP:12069"/>
        <dbReference type="ChEBI" id="CHEBI:65314"/>
        <dbReference type="ChEBI" id="CHEBI:65315"/>
    </reaction>
</comment>
<comment type="similarity">
    <text evidence="2">Belongs to the pseudouridine synthase RluA family.</text>
</comment>
<sequence length="240" mass="26599">MSDLQPLSILYEDNHLLGVEKMINVPTQADASGDMDMLSILKEDIKVRFSKPGNVYLGLVHRLDRPVGGAMIFAKTSKAASRLSDAVRTRKFEKTYMAVVHGTPPAKQGRLTHTLLKNEKTNIVSVVPEGTPGGKNAILDYYVLGQTDKLSLVQVVLHTGRSHQIRVQCMAMGCPLYGDQKYGVELNKPGQQLALWSVSVGFPHPVTKEHVQLISIPPRDFPWSEWPEPLYKSAANQPFV</sequence>
<evidence type="ECO:0000256" key="2">
    <source>
        <dbReference type="ARBA" id="ARBA00010876"/>
    </source>
</evidence>
<dbReference type="PANTHER" id="PTHR21600:SF83">
    <property type="entry name" value="PSEUDOURIDYLATE SYNTHASE RPUSD4, MITOCHONDRIAL"/>
    <property type="match status" value="1"/>
</dbReference>
<dbReference type="EMBL" id="CP118101">
    <property type="protein sequence ID" value="WDH81161.1"/>
    <property type="molecule type" value="Genomic_DNA"/>
</dbReference>
<dbReference type="GO" id="GO:0001522">
    <property type="term" value="P:pseudouridine synthesis"/>
    <property type="evidence" value="ECO:0007669"/>
    <property type="project" value="InterPro"/>
</dbReference>
<dbReference type="SUPFAM" id="SSF55120">
    <property type="entry name" value="Pseudouridine synthase"/>
    <property type="match status" value="1"/>
</dbReference>
<keyword evidence="3" id="KW-0413">Isomerase</keyword>
<evidence type="ECO:0000256" key="4">
    <source>
        <dbReference type="ARBA" id="ARBA00031870"/>
    </source>
</evidence>
<dbReference type="GO" id="GO:0006396">
    <property type="term" value="P:RNA processing"/>
    <property type="evidence" value="ECO:0007669"/>
    <property type="project" value="UniProtKB-ARBA"/>
</dbReference>
<dbReference type="AlphaFoldDB" id="A0AAX3MUN5"/>
<reference evidence="7" key="1">
    <citation type="submission" date="2023-02" db="EMBL/GenBank/DDBJ databases">
        <title>Pathogen: clinical or host-associated sample.</title>
        <authorList>
            <person name="Hergert J."/>
            <person name="Casey R."/>
            <person name="Wagner J."/>
            <person name="Young E.L."/>
            <person name="Oakeson K.F."/>
        </authorList>
    </citation>
    <scope>NUCLEOTIDE SEQUENCE</scope>
    <source>
        <strain evidence="7">2022CK-00830</strain>
    </source>
</reference>
<dbReference type="RefSeq" id="WP_274358832.1">
    <property type="nucleotide sequence ID" value="NZ_CP118101.1"/>
</dbReference>
<dbReference type="Pfam" id="PF00849">
    <property type="entry name" value="PseudoU_synth_2"/>
    <property type="match status" value="1"/>
</dbReference>
<evidence type="ECO:0000256" key="1">
    <source>
        <dbReference type="ARBA" id="ARBA00000073"/>
    </source>
</evidence>
<evidence type="ECO:0000256" key="3">
    <source>
        <dbReference type="ARBA" id="ARBA00023235"/>
    </source>
</evidence>
<feature type="domain" description="Pseudouridine synthase RsuA/RluA-like" evidence="6">
    <location>
        <begin position="19"/>
        <end position="169"/>
    </location>
</feature>
<proteinExistence type="inferred from homology"/>
<dbReference type="GO" id="GO:0140098">
    <property type="term" value="F:catalytic activity, acting on RNA"/>
    <property type="evidence" value="ECO:0007669"/>
    <property type="project" value="UniProtKB-ARBA"/>
</dbReference>
<dbReference type="GO" id="GO:0003723">
    <property type="term" value="F:RNA binding"/>
    <property type="evidence" value="ECO:0007669"/>
    <property type="project" value="InterPro"/>
</dbReference>